<name>A0A0G1FBM1_9BACT</name>
<dbReference type="PRINTS" id="PR00813">
    <property type="entry name" value="BCTERIALGSPG"/>
</dbReference>
<proteinExistence type="predicted"/>
<accession>A0A0G1FBM1</accession>
<gene>
    <name evidence="8" type="ORF">UW02_C0005G0001</name>
</gene>
<evidence type="ECO:0000259" key="7">
    <source>
        <dbReference type="Pfam" id="PF08334"/>
    </source>
</evidence>
<dbReference type="SUPFAM" id="SSF54523">
    <property type="entry name" value="Pili subunits"/>
    <property type="match status" value="1"/>
</dbReference>
<evidence type="ECO:0000256" key="6">
    <source>
        <dbReference type="SAM" id="Phobius"/>
    </source>
</evidence>
<comment type="caution">
    <text evidence="8">The sequence shown here is derived from an EMBL/GenBank/DDBJ whole genome shotgun (WGS) entry which is preliminary data.</text>
</comment>
<evidence type="ECO:0000256" key="2">
    <source>
        <dbReference type="ARBA" id="ARBA00022481"/>
    </source>
</evidence>
<evidence type="ECO:0000256" key="4">
    <source>
        <dbReference type="ARBA" id="ARBA00022989"/>
    </source>
</evidence>
<dbReference type="GO" id="GO:0015627">
    <property type="term" value="C:type II protein secretion system complex"/>
    <property type="evidence" value="ECO:0007669"/>
    <property type="project" value="InterPro"/>
</dbReference>
<reference evidence="8 9" key="1">
    <citation type="journal article" date="2015" name="Nature">
        <title>rRNA introns, odd ribosomes, and small enigmatic genomes across a large radiation of phyla.</title>
        <authorList>
            <person name="Brown C.T."/>
            <person name="Hug L.A."/>
            <person name="Thomas B.C."/>
            <person name="Sharon I."/>
            <person name="Castelle C.J."/>
            <person name="Singh A."/>
            <person name="Wilkins M.J."/>
            <person name="Williams K.H."/>
            <person name="Banfield J.F."/>
        </authorList>
    </citation>
    <scope>NUCLEOTIDE SEQUENCE [LARGE SCALE GENOMIC DNA]</scope>
</reference>
<dbReference type="AlphaFoldDB" id="A0A0G1FBM1"/>
<keyword evidence="3 6" id="KW-0812">Transmembrane</keyword>
<dbReference type="STRING" id="1618747.UW02_C0005G0001"/>
<dbReference type="PANTHER" id="PTHR30093:SF44">
    <property type="entry name" value="TYPE II SECRETION SYSTEM CORE PROTEIN G"/>
    <property type="match status" value="1"/>
</dbReference>
<keyword evidence="5 6" id="KW-0472">Membrane</keyword>
<dbReference type="Pfam" id="PF08334">
    <property type="entry name" value="T2SSG"/>
    <property type="match status" value="1"/>
</dbReference>
<dbReference type="Gene3D" id="3.30.700.10">
    <property type="entry name" value="Glycoprotein, Type 4 Pilin"/>
    <property type="match status" value="1"/>
</dbReference>
<evidence type="ECO:0000256" key="3">
    <source>
        <dbReference type="ARBA" id="ARBA00022692"/>
    </source>
</evidence>
<dbReference type="PROSITE" id="PS00409">
    <property type="entry name" value="PROKAR_NTER_METHYL"/>
    <property type="match status" value="1"/>
</dbReference>
<feature type="transmembrane region" description="Helical" evidence="6">
    <location>
        <begin position="12"/>
        <end position="36"/>
    </location>
</feature>
<comment type="subcellular location">
    <subcellularLocation>
        <location evidence="1">Membrane</location>
        <topology evidence="1">Single-pass membrane protein</topology>
    </subcellularLocation>
</comment>
<evidence type="ECO:0000313" key="9">
    <source>
        <dbReference type="Proteomes" id="UP000034751"/>
    </source>
</evidence>
<keyword evidence="2" id="KW-0488">Methylation</keyword>
<feature type="domain" description="Type II secretion system protein GspG C-terminal" evidence="7">
    <location>
        <begin position="40"/>
        <end position="131"/>
    </location>
</feature>
<dbReference type="Proteomes" id="UP000034751">
    <property type="component" value="Unassembled WGS sequence"/>
</dbReference>
<keyword evidence="4 6" id="KW-1133">Transmembrane helix</keyword>
<dbReference type="Pfam" id="PF07963">
    <property type="entry name" value="N_methyl"/>
    <property type="match status" value="1"/>
</dbReference>
<evidence type="ECO:0000313" key="8">
    <source>
        <dbReference type="EMBL" id="KKT19766.1"/>
    </source>
</evidence>
<dbReference type="EMBL" id="LCGS01000005">
    <property type="protein sequence ID" value="KKT19766.1"/>
    <property type="molecule type" value="Genomic_DNA"/>
</dbReference>
<feature type="non-terminal residue" evidence="8">
    <location>
        <position position="158"/>
    </location>
</feature>
<sequence length="158" mass="17055">MKQIKKMLLDRGFTLIELLVVVAIIGILSSIVLASLNTAREKARDVQRIANVNQIANAIALYQDDNGGVPPGEDGVEYVNGNPNWIPGLAPKYISSVPSDPIDVGEHKFHYSRKGNDYEVISFLEQNGNDASCGDGGSSCQYYEKASGEFLVLVNPGA</sequence>
<dbReference type="PANTHER" id="PTHR30093">
    <property type="entry name" value="GENERAL SECRETION PATHWAY PROTEIN G"/>
    <property type="match status" value="1"/>
</dbReference>
<dbReference type="InterPro" id="IPR000983">
    <property type="entry name" value="Bac_GSPG_pilin"/>
</dbReference>
<dbReference type="InterPro" id="IPR012902">
    <property type="entry name" value="N_methyl_site"/>
</dbReference>
<evidence type="ECO:0000256" key="1">
    <source>
        <dbReference type="ARBA" id="ARBA00004167"/>
    </source>
</evidence>
<dbReference type="InterPro" id="IPR013545">
    <property type="entry name" value="T2SS_protein-GspG_C"/>
</dbReference>
<dbReference type="GO" id="GO:0015628">
    <property type="term" value="P:protein secretion by the type II secretion system"/>
    <property type="evidence" value="ECO:0007669"/>
    <property type="project" value="InterPro"/>
</dbReference>
<protein>
    <submittedName>
        <fullName evidence="8">General secretion pathway protein G</fullName>
    </submittedName>
</protein>
<dbReference type="NCBIfam" id="TIGR02532">
    <property type="entry name" value="IV_pilin_GFxxxE"/>
    <property type="match status" value="1"/>
</dbReference>
<evidence type="ECO:0000256" key="5">
    <source>
        <dbReference type="ARBA" id="ARBA00023136"/>
    </source>
</evidence>
<organism evidence="8 9">
    <name type="scientific">Candidatus Nomurabacteria bacterium GW2011_GWB1_43_7</name>
    <dbReference type="NCBI Taxonomy" id="1618747"/>
    <lineage>
        <taxon>Bacteria</taxon>
        <taxon>Candidatus Nomuraibacteriota</taxon>
    </lineage>
</organism>
<dbReference type="GO" id="GO:0016020">
    <property type="term" value="C:membrane"/>
    <property type="evidence" value="ECO:0007669"/>
    <property type="project" value="UniProtKB-SubCell"/>
</dbReference>
<dbReference type="InterPro" id="IPR045584">
    <property type="entry name" value="Pilin-like"/>
</dbReference>